<dbReference type="AlphaFoldDB" id="A0A090RUW7"/>
<dbReference type="EMBL" id="BBMR01000003">
    <property type="protein sequence ID" value="GAL19061.1"/>
    <property type="molecule type" value="Genomic_DNA"/>
</dbReference>
<comment type="caution">
    <text evidence="1">The sequence shown here is derived from an EMBL/GenBank/DDBJ whole genome shotgun (WGS) entry which is preliminary data.</text>
</comment>
<keyword evidence="2" id="KW-1185">Reference proteome</keyword>
<dbReference type="OrthoDB" id="9801656at2"/>
<sequence length="93" mass="10568">MKLESLAPCHFDMLFEFERDNKAWFEQYVPARPASYSQNASFVTAQHALLEEQCCETSLFLVLIDEAVLPHVLTSPTSKKLNVSWGIESGMLM</sequence>
<organism evidence="1 2">
    <name type="scientific">Vibrio maritimus</name>
    <dbReference type="NCBI Taxonomy" id="990268"/>
    <lineage>
        <taxon>Bacteria</taxon>
        <taxon>Pseudomonadati</taxon>
        <taxon>Pseudomonadota</taxon>
        <taxon>Gammaproteobacteria</taxon>
        <taxon>Vibrionales</taxon>
        <taxon>Vibrionaceae</taxon>
        <taxon>Vibrio</taxon>
    </lineage>
</organism>
<dbReference type="Proteomes" id="UP000029228">
    <property type="component" value="Unassembled WGS sequence"/>
</dbReference>
<reference evidence="1 2" key="1">
    <citation type="submission" date="2014-09" db="EMBL/GenBank/DDBJ databases">
        <title>Vibrio maritimus JCM 19235. (C45) whole genome shotgun sequence.</title>
        <authorList>
            <person name="Sawabe T."/>
            <person name="Meirelles P."/>
            <person name="Nakanishi M."/>
            <person name="Sayaka M."/>
            <person name="Hattori M."/>
            <person name="Ohkuma M."/>
        </authorList>
    </citation>
    <scope>NUCLEOTIDE SEQUENCE [LARGE SCALE GENOMIC DNA]</scope>
    <source>
        <strain evidence="2">JCM19235</strain>
    </source>
</reference>
<name>A0A090RUW7_9VIBR</name>
<accession>A0A090RUW7</accession>
<protein>
    <submittedName>
        <fullName evidence="1">Uncharacterized protein</fullName>
    </submittedName>
</protein>
<gene>
    <name evidence="1" type="ORF">JCM19235_2484</name>
</gene>
<evidence type="ECO:0000313" key="1">
    <source>
        <dbReference type="EMBL" id="GAL19061.1"/>
    </source>
</evidence>
<proteinExistence type="predicted"/>
<dbReference type="STRING" id="990268.JCM19235_2484"/>
<evidence type="ECO:0000313" key="2">
    <source>
        <dbReference type="Proteomes" id="UP000029228"/>
    </source>
</evidence>